<feature type="region of interest" description="Disordered" evidence="2">
    <location>
        <begin position="251"/>
        <end position="283"/>
    </location>
</feature>
<proteinExistence type="predicted"/>
<gene>
    <name evidence="3" type="ORF">LCER1_G003585</name>
</gene>
<feature type="compositionally biased region" description="Polar residues" evidence="2">
    <location>
        <begin position="311"/>
        <end position="321"/>
    </location>
</feature>
<sequence>MSSPSSFEETATPLEGPSTPQNQEMDLPPRHDTQRSASPATSMIAVPSSTLLTSSMTPPPSSQNPNSRHALTSSRQSPTPKPSILSSPPPTIINGAKREPVGSFERPPPDQIASAGPEELREMLHVALSYCSTMDISAREARMSEAHCKLQYNLLTIESEEAVKHLEVEHDMTLREVELLQMRVRDAQAPPELDMYKKRCQKLEELLSNVSEQLRRAKRLIISKDDDLSDMHMEAKQLRDRIRQNRKHINEMRSPGGPLHITSLQNSPVTPQHYRSTPKHTPMTNRSIRQARDHSQEPFAALLLADRVLSQENNSAPSTPIISKRPDPRTPNRHSRGVQSLSSLPNTPRSGRPGTANSTLLPSVQFSPQAETRVANGLIHGIVQQSRERRHKSRDSTISASDTEEIARAAAEYCGESQDVPESQASQSATEMLRLDPRESFEVAASRTTTPIPAGDKSLQQSKIFGGLTKPVVEKRKRTEEHSREYSTKKVRSNATGGIGLGIGLDSTRA</sequence>
<evidence type="ECO:0000313" key="3">
    <source>
        <dbReference type="EMBL" id="TVY53408.1"/>
    </source>
</evidence>
<feature type="region of interest" description="Disordered" evidence="2">
    <location>
        <begin position="311"/>
        <end position="361"/>
    </location>
</feature>
<dbReference type="EMBL" id="QGMG01000459">
    <property type="protein sequence ID" value="TVY53408.1"/>
    <property type="molecule type" value="Genomic_DNA"/>
</dbReference>
<reference evidence="3 4" key="1">
    <citation type="submission" date="2018-05" db="EMBL/GenBank/DDBJ databases">
        <title>Whole genome sequencing for identification of molecular markers to develop diagnostic detection tools for the regulated plant pathogen Lachnellula willkommii.</title>
        <authorList>
            <person name="Giroux E."/>
            <person name="Bilodeau G."/>
        </authorList>
    </citation>
    <scope>NUCLEOTIDE SEQUENCE [LARGE SCALE GENOMIC DNA]</scope>
    <source>
        <strain evidence="3 4">CBS 625.97</strain>
    </source>
</reference>
<keyword evidence="1" id="KW-0175">Coiled coil</keyword>
<feature type="region of interest" description="Disordered" evidence="2">
    <location>
        <begin position="1"/>
        <end position="110"/>
    </location>
</feature>
<keyword evidence="4" id="KW-1185">Reference proteome</keyword>
<feature type="compositionally biased region" description="Polar residues" evidence="2">
    <location>
        <begin position="262"/>
        <end position="275"/>
    </location>
</feature>
<feature type="coiled-coil region" evidence="1">
    <location>
        <begin position="193"/>
        <end position="220"/>
    </location>
</feature>
<accession>A0A7D8UNJ9</accession>
<dbReference type="Proteomes" id="UP000481288">
    <property type="component" value="Unassembled WGS sequence"/>
</dbReference>
<dbReference type="OrthoDB" id="5404651at2759"/>
<protein>
    <submittedName>
        <fullName evidence="3">Uncharacterized protein</fullName>
    </submittedName>
</protein>
<name>A0A7D8UNJ9_9HELO</name>
<feature type="compositionally biased region" description="Polar residues" evidence="2">
    <location>
        <begin position="337"/>
        <end position="361"/>
    </location>
</feature>
<evidence type="ECO:0000256" key="1">
    <source>
        <dbReference type="SAM" id="Coils"/>
    </source>
</evidence>
<feature type="compositionally biased region" description="Low complexity" evidence="2">
    <location>
        <begin position="47"/>
        <end position="56"/>
    </location>
</feature>
<evidence type="ECO:0000256" key="2">
    <source>
        <dbReference type="SAM" id="MobiDB-lite"/>
    </source>
</evidence>
<feature type="region of interest" description="Disordered" evidence="2">
    <location>
        <begin position="465"/>
        <end position="510"/>
    </location>
</feature>
<evidence type="ECO:0000313" key="4">
    <source>
        <dbReference type="Proteomes" id="UP000481288"/>
    </source>
</evidence>
<comment type="caution">
    <text evidence="3">The sequence shown here is derived from an EMBL/GenBank/DDBJ whole genome shotgun (WGS) entry which is preliminary data.</text>
</comment>
<dbReference type="AlphaFoldDB" id="A0A7D8UNJ9"/>
<feature type="compositionally biased region" description="Basic and acidic residues" evidence="2">
    <location>
        <begin position="472"/>
        <end position="488"/>
    </location>
</feature>
<organism evidence="3 4">
    <name type="scientific">Lachnellula cervina</name>
    <dbReference type="NCBI Taxonomy" id="1316786"/>
    <lineage>
        <taxon>Eukaryota</taxon>
        <taxon>Fungi</taxon>
        <taxon>Dikarya</taxon>
        <taxon>Ascomycota</taxon>
        <taxon>Pezizomycotina</taxon>
        <taxon>Leotiomycetes</taxon>
        <taxon>Helotiales</taxon>
        <taxon>Lachnaceae</taxon>
        <taxon>Lachnellula</taxon>
    </lineage>
</organism>